<dbReference type="EMBL" id="CAADRP010000779">
    <property type="protein sequence ID" value="VFU31944.1"/>
    <property type="molecule type" value="Genomic_DNA"/>
</dbReference>
<gene>
    <name evidence="2" type="ORF">SVIM_LOCUS138121</name>
</gene>
<sequence length="139" mass="15645">MVHIPTLYFYKPVNGSSGFFNPQELREALSRALVPFYHMAGRLEKDENDRMSILCNAEGVLFVEAETSSTVDEMGGFTPHSEKLQFIPEVDRSSMFSCPLLLSQFRVRGRVNEVPVIRVYGSTPAGFSIFIRTLFGNSD</sequence>
<dbReference type="InterPro" id="IPR050317">
    <property type="entry name" value="Plant_Fungal_Acyltransferase"/>
</dbReference>
<reference evidence="2" key="1">
    <citation type="submission" date="2019-03" db="EMBL/GenBank/DDBJ databases">
        <authorList>
            <person name="Mank J."/>
            <person name="Almeida P."/>
        </authorList>
    </citation>
    <scope>NUCLEOTIDE SEQUENCE</scope>
    <source>
        <strain evidence="2">78183</strain>
    </source>
</reference>
<comment type="similarity">
    <text evidence="1">Belongs to the plant acyltransferase family.</text>
</comment>
<organism evidence="2">
    <name type="scientific">Salix viminalis</name>
    <name type="common">Common osier</name>
    <name type="synonym">Basket willow</name>
    <dbReference type="NCBI Taxonomy" id="40686"/>
    <lineage>
        <taxon>Eukaryota</taxon>
        <taxon>Viridiplantae</taxon>
        <taxon>Streptophyta</taxon>
        <taxon>Embryophyta</taxon>
        <taxon>Tracheophyta</taxon>
        <taxon>Spermatophyta</taxon>
        <taxon>Magnoliopsida</taxon>
        <taxon>eudicotyledons</taxon>
        <taxon>Gunneridae</taxon>
        <taxon>Pentapetalae</taxon>
        <taxon>rosids</taxon>
        <taxon>fabids</taxon>
        <taxon>Malpighiales</taxon>
        <taxon>Salicaceae</taxon>
        <taxon>Saliceae</taxon>
        <taxon>Salix</taxon>
    </lineage>
</organism>
<dbReference type="InterPro" id="IPR023213">
    <property type="entry name" value="CAT-like_dom_sf"/>
</dbReference>
<dbReference type="PANTHER" id="PTHR31642">
    <property type="entry name" value="TRICHOTHECENE 3-O-ACETYLTRANSFERASE"/>
    <property type="match status" value="1"/>
</dbReference>
<evidence type="ECO:0000256" key="1">
    <source>
        <dbReference type="ARBA" id="ARBA00009861"/>
    </source>
</evidence>
<dbReference type="AlphaFoldDB" id="A0A6N2KTG3"/>
<dbReference type="GO" id="GO:0016747">
    <property type="term" value="F:acyltransferase activity, transferring groups other than amino-acyl groups"/>
    <property type="evidence" value="ECO:0007669"/>
    <property type="project" value="TreeGrafter"/>
</dbReference>
<proteinExistence type="inferred from homology"/>
<evidence type="ECO:0000313" key="2">
    <source>
        <dbReference type="EMBL" id="VFU31944.1"/>
    </source>
</evidence>
<protein>
    <submittedName>
        <fullName evidence="2">Uncharacterized protein</fullName>
    </submittedName>
</protein>
<dbReference type="PANTHER" id="PTHR31642:SF309">
    <property type="entry name" value="SHIKIMATE O-HYDROXYCINNAMOYLTRANSFERASE"/>
    <property type="match status" value="1"/>
</dbReference>
<dbReference type="Pfam" id="PF02458">
    <property type="entry name" value="Transferase"/>
    <property type="match status" value="1"/>
</dbReference>
<name>A0A6N2KTG3_SALVM</name>
<dbReference type="Gene3D" id="3.30.559.10">
    <property type="entry name" value="Chloramphenicol acetyltransferase-like domain"/>
    <property type="match status" value="1"/>
</dbReference>
<accession>A0A6N2KTG3</accession>